<sequence length="88" mass="10069">MTTYAITAWISRKKVDNRDGNPQDINEVLTTAFETDDYLDCIRNAQARDIAPLAHIDKLDKIDHRKPSSGIRTTKTVHTSVKKDMWIV</sequence>
<accession>A0ACB6Z5W1</accession>
<name>A0ACB6Z5W1_THEGA</name>
<dbReference type="EMBL" id="MU118112">
    <property type="protein sequence ID" value="KAF9644937.1"/>
    <property type="molecule type" value="Genomic_DNA"/>
</dbReference>
<organism evidence="1 2">
    <name type="scientific">Thelephora ganbajun</name>
    <name type="common">Ganba fungus</name>
    <dbReference type="NCBI Taxonomy" id="370292"/>
    <lineage>
        <taxon>Eukaryota</taxon>
        <taxon>Fungi</taxon>
        <taxon>Dikarya</taxon>
        <taxon>Basidiomycota</taxon>
        <taxon>Agaricomycotina</taxon>
        <taxon>Agaricomycetes</taxon>
        <taxon>Thelephorales</taxon>
        <taxon>Thelephoraceae</taxon>
        <taxon>Thelephora</taxon>
    </lineage>
</organism>
<evidence type="ECO:0000313" key="1">
    <source>
        <dbReference type="EMBL" id="KAF9644937.1"/>
    </source>
</evidence>
<comment type="caution">
    <text evidence="1">The sequence shown here is derived from an EMBL/GenBank/DDBJ whole genome shotgun (WGS) entry which is preliminary data.</text>
</comment>
<proteinExistence type="predicted"/>
<protein>
    <submittedName>
        <fullName evidence="1">Uncharacterized protein</fullName>
    </submittedName>
</protein>
<gene>
    <name evidence="1" type="ORF">BDM02DRAFT_3121083</name>
</gene>
<dbReference type="Proteomes" id="UP000886501">
    <property type="component" value="Unassembled WGS sequence"/>
</dbReference>
<reference evidence="1" key="2">
    <citation type="journal article" date="2020" name="Nat. Commun.">
        <title>Large-scale genome sequencing of mycorrhizal fungi provides insights into the early evolution of symbiotic traits.</title>
        <authorList>
            <person name="Miyauchi S."/>
            <person name="Kiss E."/>
            <person name="Kuo A."/>
            <person name="Drula E."/>
            <person name="Kohler A."/>
            <person name="Sanchez-Garcia M."/>
            <person name="Morin E."/>
            <person name="Andreopoulos B."/>
            <person name="Barry K.W."/>
            <person name="Bonito G."/>
            <person name="Buee M."/>
            <person name="Carver A."/>
            <person name="Chen C."/>
            <person name="Cichocki N."/>
            <person name="Clum A."/>
            <person name="Culley D."/>
            <person name="Crous P.W."/>
            <person name="Fauchery L."/>
            <person name="Girlanda M."/>
            <person name="Hayes R.D."/>
            <person name="Keri Z."/>
            <person name="LaButti K."/>
            <person name="Lipzen A."/>
            <person name="Lombard V."/>
            <person name="Magnuson J."/>
            <person name="Maillard F."/>
            <person name="Murat C."/>
            <person name="Nolan M."/>
            <person name="Ohm R.A."/>
            <person name="Pangilinan J."/>
            <person name="Pereira M.F."/>
            <person name="Perotto S."/>
            <person name="Peter M."/>
            <person name="Pfister S."/>
            <person name="Riley R."/>
            <person name="Sitrit Y."/>
            <person name="Stielow J.B."/>
            <person name="Szollosi G."/>
            <person name="Zifcakova L."/>
            <person name="Stursova M."/>
            <person name="Spatafora J.W."/>
            <person name="Tedersoo L."/>
            <person name="Vaario L.M."/>
            <person name="Yamada A."/>
            <person name="Yan M."/>
            <person name="Wang P."/>
            <person name="Xu J."/>
            <person name="Bruns T."/>
            <person name="Baldrian P."/>
            <person name="Vilgalys R."/>
            <person name="Dunand C."/>
            <person name="Henrissat B."/>
            <person name="Grigoriev I.V."/>
            <person name="Hibbett D."/>
            <person name="Nagy L.G."/>
            <person name="Martin F.M."/>
        </authorList>
    </citation>
    <scope>NUCLEOTIDE SEQUENCE</scope>
    <source>
        <strain evidence="1">P2</strain>
    </source>
</reference>
<keyword evidence="2" id="KW-1185">Reference proteome</keyword>
<reference evidence="1" key="1">
    <citation type="submission" date="2019-10" db="EMBL/GenBank/DDBJ databases">
        <authorList>
            <consortium name="DOE Joint Genome Institute"/>
            <person name="Kuo A."/>
            <person name="Miyauchi S."/>
            <person name="Kiss E."/>
            <person name="Drula E."/>
            <person name="Kohler A."/>
            <person name="Sanchez-Garcia M."/>
            <person name="Andreopoulos B."/>
            <person name="Barry K.W."/>
            <person name="Bonito G."/>
            <person name="Buee M."/>
            <person name="Carver A."/>
            <person name="Chen C."/>
            <person name="Cichocki N."/>
            <person name="Clum A."/>
            <person name="Culley D."/>
            <person name="Crous P.W."/>
            <person name="Fauchery L."/>
            <person name="Girlanda M."/>
            <person name="Hayes R."/>
            <person name="Keri Z."/>
            <person name="Labutti K."/>
            <person name="Lipzen A."/>
            <person name="Lombard V."/>
            <person name="Magnuson J."/>
            <person name="Maillard F."/>
            <person name="Morin E."/>
            <person name="Murat C."/>
            <person name="Nolan M."/>
            <person name="Ohm R."/>
            <person name="Pangilinan J."/>
            <person name="Pereira M."/>
            <person name="Perotto S."/>
            <person name="Peter M."/>
            <person name="Riley R."/>
            <person name="Sitrit Y."/>
            <person name="Stielow B."/>
            <person name="Szollosi G."/>
            <person name="Zifcakova L."/>
            <person name="Stursova M."/>
            <person name="Spatafora J.W."/>
            <person name="Tedersoo L."/>
            <person name="Vaario L.-M."/>
            <person name="Yamada A."/>
            <person name="Yan M."/>
            <person name="Wang P."/>
            <person name="Xu J."/>
            <person name="Bruns T."/>
            <person name="Baldrian P."/>
            <person name="Vilgalys R."/>
            <person name="Henrissat B."/>
            <person name="Grigoriev I.V."/>
            <person name="Hibbett D."/>
            <person name="Nagy L.G."/>
            <person name="Martin F.M."/>
        </authorList>
    </citation>
    <scope>NUCLEOTIDE SEQUENCE</scope>
    <source>
        <strain evidence="1">P2</strain>
    </source>
</reference>
<evidence type="ECO:0000313" key="2">
    <source>
        <dbReference type="Proteomes" id="UP000886501"/>
    </source>
</evidence>